<comment type="caution">
    <text evidence="1">The sequence shown here is derived from an EMBL/GenBank/DDBJ whole genome shotgun (WGS) entry which is preliminary data.</text>
</comment>
<proteinExistence type="predicted"/>
<keyword evidence="2" id="KW-1185">Reference proteome</keyword>
<name>A0ABQ3DC90_9ACTN</name>
<dbReference type="Proteomes" id="UP000653644">
    <property type="component" value="Unassembled WGS sequence"/>
</dbReference>
<protein>
    <submittedName>
        <fullName evidence="1">Uncharacterized protein</fullName>
    </submittedName>
</protein>
<reference evidence="2" key="1">
    <citation type="journal article" date="2019" name="Int. J. Syst. Evol. Microbiol.">
        <title>The Global Catalogue of Microorganisms (GCM) 10K type strain sequencing project: providing services to taxonomists for standard genome sequencing and annotation.</title>
        <authorList>
            <consortium name="The Broad Institute Genomics Platform"/>
            <consortium name="The Broad Institute Genome Sequencing Center for Infectious Disease"/>
            <person name="Wu L."/>
            <person name="Ma J."/>
        </authorList>
    </citation>
    <scope>NUCLEOTIDE SEQUENCE [LARGE SCALE GENOMIC DNA]</scope>
    <source>
        <strain evidence="2">JCM 4733</strain>
    </source>
</reference>
<dbReference type="EMBL" id="BMVN01000111">
    <property type="protein sequence ID" value="GHA76351.1"/>
    <property type="molecule type" value="Genomic_DNA"/>
</dbReference>
<evidence type="ECO:0000313" key="2">
    <source>
        <dbReference type="Proteomes" id="UP000653644"/>
    </source>
</evidence>
<dbReference type="RefSeq" id="WP_189895188.1">
    <property type="nucleotide sequence ID" value="NZ_BMVN01000111.1"/>
</dbReference>
<organism evidence="1 2">
    <name type="scientific">Streptomyces canarius</name>
    <dbReference type="NCBI Taxonomy" id="285453"/>
    <lineage>
        <taxon>Bacteria</taxon>
        <taxon>Bacillati</taxon>
        <taxon>Actinomycetota</taxon>
        <taxon>Actinomycetes</taxon>
        <taxon>Kitasatosporales</taxon>
        <taxon>Streptomycetaceae</taxon>
        <taxon>Streptomyces</taxon>
    </lineage>
</organism>
<gene>
    <name evidence="1" type="ORF">GCM10010345_92950</name>
</gene>
<sequence length="66" mass="6934">MLRDDCRPSEPVAGFACITFQSAMTAGRFTGDRVADRCGRATVARGSGLPIAVAMVCALPPPRLPQ</sequence>
<accession>A0ABQ3DC90</accession>
<evidence type="ECO:0000313" key="1">
    <source>
        <dbReference type="EMBL" id="GHA76351.1"/>
    </source>
</evidence>